<feature type="transmembrane region" description="Helical" evidence="1">
    <location>
        <begin position="30"/>
        <end position="49"/>
    </location>
</feature>
<keyword evidence="1" id="KW-0812">Transmembrane</keyword>
<reference evidence="3" key="2">
    <citation type="submission" date="2009-11" db="EMBL/GenBank/DDBJ databases">
        <title>The Genome Sequence of Allomyces macrogynus strain ATCC 38327.</title>
        <authorList>
            <consortium name="The Broad Institute Genome Sequencing Platform"/>
            <person name="Russ C."/>
            <person name="Cuomo C."/>
            <person name="Shea T."/>
            <person name="Young S.K."/>
            <person name="Zeng Q."/>
            <person name="Koehrsen M."/>
            <person name="Haas B."/>
            <person name="Borodovsky M."/>
            <person name="Guigo R."/>
            <person name="Alvarado L."/>
            <person name="Berlin A."/>
            <person name="Borenstein D."/>
            <person name="Chen Z."/>
            <person name="Engels R."/>
            <person name="Freedman E."/>
            <person name="Gellesch M."/>
            <person name="Goldberg J."/>
            <person name="Griggs A."/>
            <person name="Gujja S."/>
            <person name="Heiman D."/>
            <person name="Hepburn T."/>
            <person name="Howarth C."/>
            <person name="Jen D."/>
            <person name="Larson L."/>
            <person name="Lewis B."/>
            <person name="Mehta T."/>
            <person name="Park D."/>
            <person name="Pearson M."/>
            <person name="Roberts A."/>
            <person name="Saif S."/>
            <person name="Shenoy N."/>
            <person name="Sisk P."/>
            <person name="Stolte C."/>
            <person name="Sykes S."/>
            <person name="Walk T."/>
            <person name="White J."/>
            <person name="Yandava C."/>
            <person name="Burger G."/>
            <person name="Gray M.W."/>
            <person name="Holland P.W.H."/>
            <person name="King N."/>
            <person name="Lang F.B.F."/>
            <person name="Roger A.J."/>
            <person name="Ruiz-Trillo I."/>
            <person name="Lander E."/>
            <person name="Nusbaum C."/>
        </authorList>
    </citation>
    <scope>NUCLEOTIDE SEQUENCE [LARGE SCALE GENOMIC DNA]</scope>
    <source>
        <strain evidence="3">ATCC 38327</strain>
    </source>
</reference>
<dbReference type="VEuPathDB" id="FungiDB:AMAG_03881"/>
<accession>A0A0L0SB46</accession>
<organism evidence="2 3">
    <name type="scientific">Allomyces macrogynus (strain ATCC 38327)</name>
    <name type="common">Allomyces javanicus var. macrogynus</name>
    <dbReference type="NCBI Taxonomy" id="578462"/>
    <lineage>
        <taxon>Eukaryota</taxon>
        <taxon>Fungi</taxon>
        <taxon>Fungi incertae sedis</taxon>
        <taxon>Blastocladiomycota</taxon>
        <taxon>Blastocladiomycetes</taxon>
        <taxon>Blastocladiales</taxon>
        <taxon>Blastocladiaceae</taxon>
        <taxon>Allomyces</taxon>
    </lineage>
</organism>
<gene>
    <name evidence="2" type="ORF">AMAG_03881</name>
</gene>
<keyword evidence="3" id="KW-1185">Reference proteome</keyword>
<dbReference type="OrthoDB" id="10390076at2759"/>
<evidence type="ECO:0000313" key="2">
    <source>
        <dbReference type="EMBL" id="KNE59624.1"/>
    </source>
</evidence>
<dbReference type="Proteomes" id="UP000054350">
    <property type="component" value="Unassembled WGS sequence"/>
</dbReference>
<dbReference type="AlphaFoldDB" id="A0A0L0SB46"/>
<dbReference type="EMBL" id="GG745334">
    <property type="protein sequence ID" value="KNE59624.1"/>
    <property type="molecule type" value="Genomic_DNA"/>
</dbReference>
<keyword evidence="1" id="KW-1133">Transmembrane helix</keyword>
<evidence type="ECO:0000256" key="1">
    <source>
        <dbReference type="SAM" id="Phobius"/>
    </source>
</evidence>
<sequence>MTKGIDDDEDEMLRTSYPLFGQRTAAPLKAWARLAVFVLMTGAYAGIYFGSRTPTYGYSAAECKKVVGLAMWMQCSRWASTAPYLAVLIGMPIATQLVMAIVSIASMRVRGAAVFRTHGSPEGPAIVGRPRVLVARRFNARADLGLDDKPEVTDGRLARLVREACDACSLRPPSVQVRSCASKPVRSSFRRATYVAGGEFVDDGIGF</sequence>
<keyword evidence="1" id="KW-0472">Membrane</keyword>
<proteinExistence type="predicted"/>
<evidence type="ECO:0000313" key="3">
    <source>
        <dbReference type="Proteomes" id="UP000054350"/>
    </source>
</evidence>
<reference evidence="2 3" key="1">
    <citation type="submission" date="2009-11" db="EMBL/GenBank/DDBJ databases">
        <title>Annotation of Allomyces macrogynus ATCC 38327.</title>
        <authorList>
            <consortium name="The Broad Institute Genome Sequencing Platform"/>
            <person name="Russ C."/>
            <person name="Cuomo C."/>
            <person name="Burger G."/>
            <person name="Gray M.W."/>
            <person name="Holland P.W.H."/>
            <person name="King N."/>
            <person name="Lang F.B.F."/>
            <person name="Roger A.J."/>
            <person name="Ruiz-Trillo I."/>
            <person name="Young S.K."/>
            <person name="Zeng Q."/>
            <person name="Gargeya S."/>
            <person name="Fitzgerald M."/>
            <person name="Haas B."/>
            <person name="Abouelleil A."/>
            <person name="Alvarado L."/>
            <person name="Arachchi H.M."/>
            <person name="Berlin A."/>
            <person name="Chapman S.B."/>
            <person name="Gearin G."/>
            <person name="Goldberg J."/>
            <person name="Griggs A."/>
            <person name="Gujja S."/>
            <person name="Hansen M."/>
            <person name="Heiman D."/>
            <person name="Howarth C."/>
            <person name="Larimer J."/>
            <person name="Lui A."/>
            <person name="MacDonald P.J.P."/>
            <person name="McCowen C."/>
            <person name="Montmayeur A."/>
            <person name="Murphy C."/>
            <person name="Neiman D."/>
            <person name="Pearson M."/>
            <person name="Priest M."/>
            <person name="Roberts A."/>
            <person name="Saif S."/>
            <person name="Shea T."/>
            <person name="Sisk P."/>
            <person name="Stolte C."/>
            <person name="Sykes S."/>
            <person name="Wortman J."/>
            <person name="Nusbaum C."/>
            <person name="Birren B."/>
        </authorList>
    </citation>
    <scope>NUCLEOTIDE SEQUENCE [LARGE SCALE GENOMIC DNA]</scope>
    <source>
        <strain evidence="2 3">ATCC 38327</strain>
    </source>
</reference>
<feature type="transmembrane region" description="Helical" evidence="1">
    <location>
        <begin position="82"/>
        <end position="106"/>
    </location>
</feature>
<name>A0A0L0SB46_ALLM3</name>
<protein>
    <submittedName>
        <fullName evidence="2">Uncharacterized protein</fullName>
    </submittedName>
</protein>